<proteinExistence type="predicted"/>
<dbReference type="Proteomes" id="UP000177803">
    <property type="component" value="Unassembled WGS sequence"/>
</dbReference>
<dbReference type="GO" id="GO:0005385">
    <property type="term" value="F:zinc ion transmembrane transporter activity"/>
    <property type="evidence" value="ECO:0007669"/>
    <property type="project" value="TreeGrafter"/>
</dbReference>
<dbReference type="PANTHER" id="PTHR16950:SF16">
    <property type="entry name" value="ZINC TRANSPORTER ZIP13"/>
    <property type="match status" value="1"/>
</dbReference>
<accession>A0A1F6NKG3</accession>
<comment type="subcellular location">
    <subcellularLocation>
        <location evidence="1">Membrane</location>
        <topology evidence="1">Multi-pass membrane protein</topology>
    </subcellularLocation>
</comment>
<feature type="transmembrane region" description="Helical" evidence="5">
    <location>
        <begin position="165"/>
        <end position="186"/>
    </location>
</feature>
<feature type="transmembrane region" description="Helical" evidence="5">
    <location>
        <begin position="225"/>
        <end position="242"/>
    </location>
</feature>
<evidence type="ECO:0000313" key="6">
    <source>
        <dbReference type="EMBL" id="OGH84506.1"/>
    </source>
</evidence>
<dbReference type="GO" id="GO:0016020">
    <property type="term" value="C:membrane"/>
    <property type="evidence" value="ECO:0007669"/>
    <property type="project" value="UniProtKB-SubCell"/>
</dbReference>
<reference evidence="6 7" key="1">
    <citation type="journal article" date="2016" name="Nat. Commun.">
        <title>Thousands of microbial genomes shed light on interconnected biogeochemical processes in an aquifer system.</title>
        <authorList>
            <person name="Anantharaman K."/>
            <person name="Brown C.T."/>
            <person name="Hug L.A."/>
            <person name="Sharon I."/>
            <person name="Castelle C.J."/>
            <person name="Probst A.J."/>
            <person name="Thomas B.C."/>
            <person name="Singh A."/>
            <person name="Wilkins M.J."/>
            <person name="Karaoz U."/>
            <person name="Brodie E.L."/>
            <person name="Williams K.H."/>
            <person name="Hubbard S.S."/>
            <person name="Banfield J.F."/>
        </authorList>
    </citation>
    <scope>NUCLEOTIDE SEQUENCE [LARGE SCALE GENOMIC DNA]</scope>
</reference>
<feature type="transmembrane region" description="Helical" evidence="5">
    <location>
        <begin position="192"/>
        <end position="213"/>
    </location>
</feature>
<dbReference type="AlphaFoldDB" id="A0A1F6NKG3"/>
<feature type="transmembrane region" description="Helical" evidence="5">
    <location>
        <begin position="68"/>
        <end position="86"/>
    </location>
</feature>
<dbReference type="InterPro" id="IPR003689">
    <property type="entry name" value="ZIP"/>
</dbReference>
<gene>
    <name evidence="6" type="ORF">A2261_01785</name>
</gene>
<dbReference type="GO" id="GO:0006882">
    <property type="term" value="P:intracellular zinc ion homeostasis"/>
    <property type="evidence" value="ECO:0007669"/>
    <property type="project" value="TreeGrafter"/>
</dbReference>
<comment type="caution">
    <text evidence="6">The sequence shown here is derived from an EMBL/GenBank/DDBJ whole genome shotgun (WGS) entry which is preliminary data.</text>
</comment>
<evidence type="ECO:0000256" key="2">
    <source>
        <dbReference type="ARBA" id="ARBA00022692"/>
    </source>
</evidence>
<keyword evidence="2 5" id="KW-0812">Transmembrane</keyword>
<evidence type="ECO:0000256" key="5">
    <source>
        <dbReference type="SAM" id="Phobius"/>
    </source>
</evidence>
<dbReference type="EMBL" id="MFQR01000016">
    <property type="protein sequence ID" value="OGH84506.1"/>
    <property type="molecule type" value="Genomic_DNA"/>
</dbReference>
<keyword evidence="3 5" id="KW-1133">Transmembrane helix</keyword>
<evidence type="ECO:0000256" key="4">
    <source>
        <dbReference type="ARBA" id="ARBA00023136"/>
    </source>
</evidence>
<evidence type="ECO:0000256" key="1">
    <source>
        <dbReference type="ARBA" id="ARBA00004141"/>
    </source>
</evidence>
<evidence type="ECO:0008006" key="8">
    <source>
        <dbReference type="Google" id="ProtNLM"/>
    </source>
</evidence>
<sequence length="244" mass="26600">MTTLLYIILGTTIVSLGSLVGVVTLGMNQKFLDRILLGMIGLSSGALLGVAFIHMIPEGIKLMDPEKFCLIILITIIVYLIVEKLLHWHHCHTCGNDHKHTLGYMNLVGDSVHNFIDGLVIASAFIVSPALGLSTIVAIAMHEIPQEIGDFGVLLYSGFTKRRAIFFNLMVSATAILGGIVGWAVSSRTDQLNLYLIPIAVGGFIYIALSDIVPELRKEDSIKNFFGGLILLVGGIIMMFFLRD</sequence>
<keyword evidence="4 5" id="KW-0472">Membrane</keyword>
<evidence type="ECO:0000256" key="3">
    <source>
        <dbReference type="ARBA" id="ARBA00022989"/>
    </source>
</evidence>
<organism evidence="6 7">
    <name type="scientific">Candidatus Magasanikbacteria bacterium RIFOXYA2_FULL_44_8</name>
    <dbReference type="NCBI Taxonomy" id="1798696"/>
    <lineage>
        <taxon>Bacteria</taxon>
        <taxon>Candidatus Magasanikiibacteriota</taxon>
    </lineage>
</organism>
<protein>
    <recommendedName>
        <fullName evidence="8">ZIP family metal transporter</fullName>
    </recommendedName>
</protein>
<feature type="transmembrane region" description="Helical" evidence="5">
    <location>
        <begin position="119"/>
        <end position="144"/>
    </location>
</feature>
<dbReference type="Pfam" id="PF02535">
    <property type="entry name" value="Zip"/>
    <property type="match status" value="1"/>
</dbReference>
<dbReference type="PANTHER" id="PTHR16950">
    <property type="entry name" value="ZINC TRANSPORTER SLC39A7 HISTIDINE-RICH MEMBRANE PROTEIN KE4"/>
    <property type="match status" value="1"/>
</dbReference>
<feature type="transmembrane region" description="Helical" evidence="5">
    <location>
        <begin position="5"/>
        <end position="23"/>
    </location>
</feature>
<evidence type="ECO:0000313" key="7">
    <source>
        <dbReference type="Proteomes" id="UP000177803"/>
    </source>
</evidence>
<feature type="transmembrane region" description="Helical" evidence="5">
    <location>
        <begin position="35"/>
        <end position="56"/>
    </location>
</feature>
<name>A0A1F6NKG3_9BACT</name>